<keyword evidence="6" id="KW-0808">Transferase</keyword>
<dbReference type="GO" id="GO:0015648">
    <property type="term" value="F:lipid-linked peptidoglycan transporter activity"/>
    <property type="evidence" value="ECO:0007669"/>
    <property type="project" value="TreeGrafter"/>
</dbReference>
<evidence type="ECO:0000256" key="16">
    <source>
        <dbReference type="ARBA" id="ARBA00038053"/>
    </source>
</evidence>
<comment type="pathway">
    <text evidence="2">Cell wall biogenesis; peptidoglycan biosynthesis.</text>
</comment>
<dbReference type="GO" id="GO:0032153">
    <property type="term" value="C:cell division site"/>
    <property type="evidence" value="ECO:0007669"/>
    <property type="project" value="TreeGrafter"/>
</dbReference>
<dbReference type="GO" id="GO:0009252">
    <property type="term" value="P:peptidoglycan biosynthetic process"/>
    <property type="evidence" value="ECO:0007669"/>
    <property type="project" value="UniProtKB-KW"/>
</dbReference>
<feature type="transmembrane region" description="Helical" evidence="21">
    <location>
        <begin position="7"/>
        <end position="27"/>
    </location>
</feature>
<feature type="transmembrane region" description="Helical" evidence="21">
    <location>
        <begin position="302"/>
        <end position="323"/>
    </location>
</feature>
<keyword evidence="10 21" id="KW-1133">Transmembrane helix</keyword>
<keyword evidence="12" id="KW-0131">Cell cycle</keyword>
<dbReference type="PANTHER" id="PTHR30474:SF2">
    <property type="entry name" value="PEPTIDOGLYCAN GLYCOSYLTRANSFERASE FTSW-RELATED"/>
    <property type="match status" value="1"/>
</dbReference>
<evidence type="ECO:0000256" key="6">
    <source>
        <dbReference type="ARBA" id="ARBA00022679"/>
    </source>
</evidence>
<feature type="transmembrane region" description="Helical" evidence="21">
    <location>
        <begin position="73"/>
        <end position="94"/>
    </location>
</feature>
<dbReference type="GO" id="GO:0005886">
    <property type="term" value="C:plasma membrane"/>
    <property type="evidence" value="ECO:0007669"/>
    <property type="project" value="UniProtKB-SubCell"/>
</dbReference>
<gene>
    <name evidence="22" type="primary">ftsW</name>
    <name evidence="22" type="ORF">H9804_08315</name>
</gene>
<evidence type="ECO:0000313" key="22">
    <source>
        <dbReference type="EMBL" id="HIZ89937.1"/>
    </source>
</evidence>
<keyword evidence="8" id="KW-0133">Cell shape</keyword>
<dbReference type="InterPro" id="IPR013437">
    <property type="entry name" value="FtsW"/>
</dbReference>
<keyword evidence="5" id="KW-0328">Glycosyltransferase</keyword>
<evidence type="ECO:0000256" key="17">
    <source>
        <dbReference type="ARBA" id="ARBA00041185"/>
    </source>
</evidence>
<dbReference type="Proteomes" id="UP000824176">
    <property type="component" value="Unassembled WGS sequence"/>
</dbReference>
<accession>A0A9D2GTX0</accession>
<protein>
    <recommendedName>
        <fullName evidence="17">Probable peptidoglycan glycosyltransferase FtsW</fullName>
        <ecNumber evidence="19">2.4.99.28</ecNumber>
    </recommendedName>
    <alternativeName>
        <fullName evidence="18">Cell division protein FtsW</fullName>
    </alternativeName>
    <alternativeName>
        <fullName evidence="15">Cell wall polymerase</fullName>
    </alternativeName>
    <alternativeName>
        <fullName evidence="14">Peptidoglycan polymerase</fullName>
    </alternativeName>
</protein>
<evidence type="ECO:0000256" key="13">
    <source>
        <dbReference type="ARBA" id="ARBA00023316"/>
    </source>
</evidence>
<evidence type="ECO:0000256" key="21">
    <source>
        <dbReference type="SAM" id="Phobius"/>
    </source>
</evidence>
<feature type="transmembrane region" description="Helical" evidence="21">
    <location>
        <begin position="100"/>
        <end position="122"/>
    </location>
</feature>
<evidence type="ECO:0000256" key="10">
    <source>
        <dbReference type="ARBA" id="ARBA00022989"/>
    </source>
</evidence>
<feature type="transmembrane region" description="Helical" evidence="21">
    <location>
        <begin position="335"/>
        <end position="354"/>
    </location>
</feature>
<dbReference type="Pfam" id="PF01098">
    <property type="entry name" value="FTSW_RODA_SPOVE"/>
    <property type="match status" value="1"/>
</dbReference>
<feature type="transmembrane region" description="Helical" evidence="21">
    <location>
        <begin position="184"/>
        <end position="202"/>
    </location>
</feature>
<evidence type="ECO:0000256" key="20">
    <source>
        <dbReference type="ARBA" id="ARBA00049902"/>
    </source>
</evidence>
<reference evidence="22" key="2">
    <citation type="submission" date="2021-04" db="EMBL/GenBank/DDBJ databases">
        <authorList>
            <person name="Gilroy R."/>
        </authorList>
    </citation>
    <scope>NUCLEOTIDE SEQUENCE</scope>
    <source>
        <strain evidence="22">ChiW4-1371</strain>
    </source>
</reference>
<dbReference type="InterPro" id="IPR001182">
    <property type="entry name" value="FtsW/RodA"/>
</dbReference>
<dbReference type="GO" id="GO:0008360">
    <property type="term" value="P:regulation of cell shape"/>
    <property type="evidence" value="ECO:0007669"/>
    <property type="project" value="UniProtKB-KW"/>
</dbReference>
<keyword evidence="9" id="KW-0573">Peptidoglycan synthesis</keyword>
<evidence type="ECO:0000256" key="12">
    <source>
        <dbReference type="ARBA" id="ARBA00023306"/>
    </source>
</evidence>
<evidence type="ECO:0000256" key="4">
    <source>
        <dbReference type="ARBA" id="ARBA00022618"/>
    </source>
</evidence>
<dbReference type="AlphaFoldDB" id="A0A9D2GTX0"/>
<evidence type="ECO:0000256" key="9">
    <source>
        <dbReference type="ARBA" id="ARBA00022984"/>
    </source>
</evidence>
<evidence type="ECO:0000256" key="7">
    <source>
        <dbReference type="ARBA" id="ARBA00022692"/>
    </source>
</evidence>
<comment type="subcellular location">
    <subcellularLocation>
        <location evidence="1">Cell membrane</location>
        <topology evidence="1">Multi-pass membrane protein</topology>
    </subcellularLocation>
</comment>
<name>A0A9D2GTX0_9BACT</name>
<comment type="similarity">
    <text evidence="16">Belongs to the SEDS family. FtsW subfamily.</text>
</comment>
<evidence type="ECO:0000313" key="23">
    <source>
        <dbReference type="Proteomes" id="UP000824176"/>
    </source>
</evidence>
<feature type="transmembrane region" description="Helical" evidence="21">
    <location>
        <begin position="160"/>
        <end position="177"/>
    </location>
</feature>
<dbReference type="GO" id="GO:0071555">
    <property type="term" value="P:cell wall organization"/>
    <property type="evidence" value="ECO:0007669"/>
    <property type="project" value="UniProtKB-KW"/>
</dbReference>
<evidence type="ECO:0000256" key="14">
    <source>
        <dbReference type="ARBA" id="ARBA00032370"/>
    </source>
</evidence>
<feature type="transmembrane region" description="Helical" evidence="21">
    <location>
        <begin position="42"/>
        <end position="61"/>
    </location>
</feature>
<dbReference type="EC" id="2.4.99.28" evidence="19"/>
<keyword evidence="11 21" id="KW-0472">Membrane</keyword>
<keyword evidence="4" id="KW-0132">Cell division</keyword>
<proteinExistence type="inferred from homology"/>
<feature type="transmembrane region" description="Helical" evidence="21">
    <location>
        <begin position="134"/>
        <end position="154"/>
    </location>
</feature>
<keyword evidence="3" id="KW-1003">Cell membrane</keyword>
<sequence>MINIKDLRFQILATCALLIMIGLIFIYNTSAPQAIRLERHELYFFIKQFIHVIIGFVALMAAYKIPLEFYRRFVMPIFFVTLLLLIVVFFMPGANGAKRWIYLPFVTFQPSELAKFTVVLYLAHYLDKKNDRMWDFMTGFLPATLLVGILAALIIVEPDFGTTTLIVVVAFTMFIVGGARLTHIFGIIGIVLPVLVAALLAGEYRKARLLNFLDPWQDQYGVGYQLIQSLASVGSGGFFGKGLGNSTQKLFFLPEAHTDFIYAIIAEETGLIGASIVFLIIVFLFRKNLQAALCHEDKFKRLLVFGLSFLIFVQSFVHVFVVIGLLPTKGLTLPFVSYGGSAIVVTMFFIGVILRSIDEAENQ</sequence>
<comment type="catalytic activity">
    <reaction evidence="20">
        <text>[GlcNAc-(1-&gt;4)-Mur2Ac(oyl-L-Ala-gamma-D-Glu-L-Lys-D-Ala-D-Ala)](n)-di-trans,octa-cis-undecaprenyl diphosphate + beta-D-GlcNAc-(1-&gt;4)-Mur2Ac(oyl-L-Ala-gamma-D-Glu-L-Lys-D-Ala-D-Ala)-di-trans,octa-cis-undecaprenyl diphosphate = [GlcNAc-(1-&gt;4)-Mur2Ac(oyl-L-Ala-gamma-D-Glu-L-Lys-D-Ala-D-Ala)](n+1)-di-trans,octa-cis-undecaprenyl diphosphate + di-trans,octa-cis-undecaprenyl diphosphate + H(+)</text>
        <dbReference type="Rhea" id="RHEA:23708"/>
        <dbReference type="Rhea" id="RHEA-COMP:9602"/>
        <dbReference type="Rhea" id="RHEA-COMP:9603"/>
        <dbReference type="ChEBI" id="CHEBI:15378"/>
        <dbReference type="ChEBI" id="CHEBI:58405"/>
        <dbReference type="ChEBI" id="CHEBI:60033"/>
        <dbReference type="ChEBI" id="CHEBI:78435"/>
        <dbReference type="EC" id="2.4.99.28"/>
    </reaction>
</comment>
<evidence type="ECO:0000256" key="8">
    <source>
        <dbReference type="ARBA" id="ARBA00022960"/>
    </source>
</evidence>
<evidence type="ECO:0000256" key="2">
    <source>
        <dbReference type="ARBA" id="ARBA00004752"/>
    </source>
</evidence>
<comment type="caution">
    <text evidence="22">The sequence shown here is derived from an EMBL/GenBank/DDBJ whole genome shotgun (WGS) entry which is preliminary data.</text>
</comment>
<dbReference type="PANTHER" id="PTHR30474">
    <property type="entry name" value="CELL CYCLE PROTEIN"/>
    <property type="match status" value="1"/>
</dbReference>
<reference evidence="22" key="1">
    <citation type="journal article" date="2021" name="PeerJ">
        <title>Extensive microbial diversity within the chicken gut microbiome revealed by metagenomics and culture.</title>
        <authorList>
            <person name="Gilroy R."/>
            <person name="Ravi A."/>
            <person name="Getino M."/>
            <person name="Pursley I."/>
            <person name="Horton D.L."/>
            <person name="Alikhan N.F."/>
            <person name="Baker D."/>
            <person name="Gharbi K."/>
            <person name="Hall N."/>
            <person name="Watson M."/>
            <person name="Adriaenssens E.M."/>
            <person name="Foster-Nyarko E."/>
            <person name="Jarju S."/>
            <person name="Secka A."/>
            <person name="Antonio M."/>
            <person name="Oren A."/>
            <person name="Chaudhuri R.R."/>
            <person name="La Ragione R."/>
            <person name="Hildebrand F."/>
            <person name="Pallen M.J."/>
        </authorList>
    </citation>
    <scope>NUCLEOTIDE SEQUENCE</scope>
    <source>
        <strain evidence="22">ChiW4-1371</strain>
    </source>
</reference>
<keyword evidence="7 21" id="KW-0812">Transmembrane</keyword>
<feature type="transmembrane region" description="Helical" evidence="21">
    <location>
        <begin position="260"/>
        <end position="282"/>
    </location>
</feature>
<evidence type="ECO:0000256" key="3">
    <source>
        <dbReference type="ARBA" id="ARBA00022475"/>
    </source>
</evidence>
<evidence type="ECO:0000256" key="1">
    <source>
        <dbReference type="ARBA" id="ARBA00004651"/>
    </source>
</evidence>
<keyword evidence="13" id="KW-0961">Cell wall biogenesis/degradation</keyword>
<evidence type="ECO:0000256" key="11">
    <source>
        <dbReference type="ARBA" id="ARBA00023136"/>
    </source>
</evidence>
<evidence type="ECO:0000256" key="15">
    <source>
        <dbReference type="ARBA" id="ARBA00033270"/>
    </source>
</evidence>
<organism evidence="22 23">
    <name type="scientific">Candidatus Mucispirillum faecigallinarum</name>
    <dbReference type="NCBI Taxonomy" id="2838699"/>
    <lineage>
        <taxon>Bacteria</taxon>
        <taxon>Pseudomonadati</taxon>
        <taxon>Deferribacterota</taxon>
        <taxon>Deferribacteres</taxon>
        <taxon>Deferribacterales</taxon>
        <taxon>Mucispirillaceae</taxon>
        <taxon>Mucispirillum</taxon>
    </lineage>
</organism>
<evidence type="ECO:0000256" key="5">
    <source>
        <dbReference type="ARBA" id="ARBA00022676"/>
    </source>
</evidence>
<dbReference type="GO" id="GO:0051301">
    <property type="term" value="P:cell division"/>
    <property type="evidence" value="ECO:0007669"/>
    <property type="project" value="UniProtKB-KW"/>
</dbReference>
<dbReference type="NCBIfam" id="TIGR02614">
    <property type="entry name" value="ftsW"/>
    <property type="match status" value="1"/>
</dbReference>
<dbReference type="EMBL" id="DXAQ01000125">
    <property type="protein sequence ID" value="HIZ89937.1"/>
    <property type="molecule type" value="Genomic_DNA"/>
</dbReference>
<dbReference type="GO" id="GO:0008955">
    <property type="term" value="F:peptidoglycan glycosyltransferase activity"/>
    <property type="evidence" value="ECO:0007669"/>
    <property type="project" value="UniProtKB-EC"/>
</dbReference>
<evidence type="ECO:0000256" key="18">
    <source>
        <dbReference type="ARBA" id="ARBA00041418"/>
    </source>
</evidence>
<evidence type="ECO:0000256" key="19">
    <source>
        <dbReference type="ARBA" id="ARBA00044770"/>
    </source>
</evidence>